<evidence type="ECO:0000313" key="6">
    <source>
        <dbReference type="EMBL" id="MDV6231947.1"/>
    </source>
</evidence>
<comment type="caution">
    <text evidence="6">The sequence shown here is derived from an EMBL/GenBank/DDBJ whole genome shotgun (WGS) entry which is preliminary data.</text>
</comment>
<evidence type="ECO:0000259" key="5">
    <source>
        <dbReference type="Pfam" id="PF00331"/>
    </source>
</evidence>
<dbReference type="PANTHER" id="PTHR12631:SF10">
    <property type="entry name" value="BETA-XYLOSIDASE-LIKE PROTEIN-RELATED"/>
    <property type="match status" value="1"/>
</dbReference>
<evidence type="ECO:0000313" key="7">
    <source>
        <dbReference type="Proteomes" id="UP001185899"/>
    </source>
</evidence>
<dbReference type="Gene3D" id="3.20.20.80">
    <property type="entry name" value="Glycosidases"/>
    <property type="match status" value="1"/>
</dbReference>
<feature type="signal peptide" evidence="4">
    <location>
        <begin position="1"/>
        <end position="24"/>
    </location>
</feature>
<keyword evidence="2" id="KW-0119">Carbohydrate metabolism</keyword>
<reference evidence="6 7" key="1">
    <citation type="submission" date="2023-10" db="EMBL/GenBank/DDBJ databases">
        <title>Development of a sustainable strategy for remediation of hydrocarbon-contaminated territories based on the waste exchange concept.</title>
        <authorList>
            <person name="Krivoruchko A."/>
        </authorList>
    </citation>
    <scope>NUCLEOTIDE SEQUENCE [LARGE SCALE GENOMIC DNA]</scope>
    <source>
        <strain evidence="6 7">IEGM 1322</strain>
    </source>
</reference>
<keyword evidence="3" id="KW-0624">Polysaccharide degradation</keyword>
<gene>
    <name evidence="6" type="ORF">R3P95_15450</name>
</gene>
<keyword evidence="4" id="KW-0732">Signal</keyword>
<dbReference type="Pfam" id="PF00331">
    <property type="entry name" value="Glyco_hydro_10"/>
    <property type="match status" value="1"/>
</dbReference>
<organism evidence="6 7">
    <name type="scientific">Rhodococcus cercidiphylli</name>
    <dbReference type="NCBI Taxonomy" id="489916"/>
    <lineage>
        <taxon>Bacteria</taxon>
        <taxon>Bacillati</taxon>
        <taxon>Actinomycetota</taxon>
        <taxon>Actinomycetes</taxon>
        <taxon>Mycobacteriales</taxon>
        <taxon>Nocardiaceae</taxon>
        <taxon>Rhodococcus</taxon>
    </lineage>
</organism>
<feature type="chain" id="PRO_5045253679" evidence="4">
    <location>
        <begin position="25"/>
        <end position="372"/>
    </location>
</feature>
<protein>
    <submittedName>
        <fullName evidence="6">Cellulase family glycosylhydrolase</fullName>
    </submittedName>
</protein>
<dbReference type="PANTHER" id="PTHR12631">
    <property type="entry name" value="ALPHA-L-IDURONIDASE"/>
    <property type="match status" value="1"/>
</dbReference>
<evidence type="ECO:0000256" key="2">
    <source>
        <dbReference type="ARBA" id="ARBA00023277"/>
    </source>
</evidence>
<keyword evidence="1" id="KW-0378">Hydrolase</keyword>
<dbReference type="SUPFAM" id="SSF51445">
    <property type="entry name" value="(Trans)glycosidases"/>
    <property type="match status" value="1"/>
</dbReference>
<dbReference type="Proteomes" id="UP001185899">
    <property type="component" value="Unassembled WGS sequence"/>
</dbReference>
<dbReference type="InterPro" id="IPR017853">
    <property type="entry name" value="GH"/>
</dbReference>
<keyword evidence="7" id="KW-1185">Reference proteome</keyword>
<proteinExistence type="predicted"/>
<dbReference type="InterPro" id="IPR051923">
    <property type="entry name" value="Glycosyl_Hydrolase_39"/>
</dbReference>
<sequence length="372" mass="40041">MRRNSTRRASAALLVVLLSFAAGAVPAAASALRTQQAPAGDPGCARQSDAVRIGVSPGATIGGLSPADLDRELTLARDAGAFSVRLDIDWSAIESTRGRFDWSRTDRVIDAVVAHGMCVHGIIAYTPRWARVAAAVNDSHSRPANPATFAAFAKTVVQRYQSRIKIWEVWNEPNIVTFFKPAPDVTAYSALIKATYTAIKQVQADSTVLAGGMAPAEDTNGNIAGTTFLSKMYAQGSNKYFDAFNVHPYTWPYLPNDPSTASWNTAMKMWSMRDTMVAGGDSGKQIWITEFGAPTGTNPNSVSEQVQSDSIGIVLDAVLGNDWLGPAYVYSLRDAGSDTADTEQNFGLVHRDWTPKIAYGRVDAYAAEHSGR</sequence>
<accession>A0ABU4B0C4</accession>
<feature type="domain" description="GH10" evidence="5">
    <location>
        <begin position="75"/>
        <end position="173"/>
    </location>
</feature>
<dbReference type="InterPro" id="IPR001000">
    <property type="entry name" value="GH10_dom"/>
</dbReference>
<evidence type="ECO:0000256" key="3">
    <source>
        <dbReference type="ARBA" id="ARBA00023326"/>
    </source>
</evidence>
<evidence type="ECO:0000256" key="4">
    <source>
        <dbReference type="SAM" id="SignalP"/>
    </source>
</evidence>
<evidence type="ECO:0000256" key="1">
    <source>
        <dbReference type="ARBA" id="ARBA00022801"/>
    </source>
</evidence>
<name>A0ABU4B0C4_9NOCA</name>
<dbReference type="EMBL" id="JAWLKE010000005">
    <property type="protein sequence ID" value="MDV6231947.1"/>
    <property type="molecule type" value="Genomic_DNA"/>
</dbReference>
<dbReference type="RefSeq" id="WP_317532825.1">
    <property type="nucleotide sequence ID" value="NZ_JAWLKE010000005.1"/>
</dbReference>